<evidence type="ECO:0000313" key="1">
    <source>
        <dbReference type="EMBL" id="VEL30866.1"/>
    </source>
</evidence>
<proteinExistence type="predicted"/>
<gene>
    <name evidence="1" type="ORF">PXEA_LOCUS24306</name>
</gene>
<evidence type="ECO:0000313" key="2">
    <source>
        <dbReference type="Proteomes" id="UP000784294"/>
    </source>
</evidence>
<accession>A0A3S5BMS2</accession>
<reference evidence="1" key="1">
    <citation type="submission" date="2018-11" db="EMBL/GenBank/DDBJ databases">
        <authorList>
            <consortium name="Pathogen Informatics"/>
        </authorList>
    </citation>
    <scope>NUCLEOTIDE SEQUENCE</scope>
</reference>
<dbReference type="AlphaFoldDB" id="A0A3S5BMS2"/>
<organism evidence="1 2">
    <name type="scientific">Protopolystoma xenopodis</name>
    <dbReference type="NCBI Taxonomy" id="117903"/>
    <lineage>
        <taxon>Eukaryota</taxon>
        <taxon>Metazoa</taxon>
        <taxon>Spiralia</taxon>
        <taxon>Lophotrochozoa</taxon>
        <taxon>Platyhelminthes</taxon>
        <taxon>Monogenea</taxon>
        <taxon>Polyopisthocotylea</taxon>
        <taxon>Polystomatidea</taxon>
        <taxon>Polystomatidae</taxon>
        <taxon>Protopolystoma</taxon>
    </lineage>
</organism>
<dbReference type="EMBL" id="CAAALY010116370">
    <property type="protein sequence ID" value="VEL30866.1"/>
    <property type="molecule type" value="Genomic_DNA"/>
</dbReference>
<keyword evidence="2" id="KW-1185">Reference proteome</keyword>
<name>A0A3S5BMS2_9PLAT</name>
<dbReference type="Proteomes" id="UP000784294">
    <property type="component" value="Unassembled WGS sequence"/>
</dbReference>
<sequence>MATWDSRSSRRPPDNRVHELYTESKEEANAEGQHKLNPTDDESIFLAEAISAHPTPGSSLCLPVYLLSECPFVARPAGPTAQRSLSTGSETSGSNFCSWVHMTEAGR</sequence>
<protein>
    <submittedName>
        <fullName evidence="1">Uncharacterized protein</fullName>
    </submittedName>
</protein>
<comment type="caution">
    <text evidence="1">The sequence shown here is derived from an EMBL/GenBank/DDBJ whole genome shotgun (WGS) entry which is preliminary data.</text>
</comment>